<accession>A0A9W6L413</accession>
<comment type="caution">
    <text evidence="4">The sequence shown here is derived from an EMBL/GenBank/DDBJ whole genome shotgun (WGS) entry which is preliminary data.</text>
</comment>
<dbReference type="SUPFAM" id="SSF48452">
    <property type="entry name" value="TPR-like"/>
    <property type="match status" value="2"/>
</dbReference>
<dbReference type="GO" id="GO:0006355">
    <property type="term" value="P:regulation of DNA-templated transcription"/>
    <property type="evidence" value="ECO:0007669"/>
    <property type="project" value="InterPro"/>
</dbReference>
<dbReference type="SMART" id="SM00421">
    <property type="entry name" value="HTH_LUXR"/>
    <property type="match status" value="1"/>
</dbReference>
<dbReference type="Gene3D" id="1.10.10.10">
    <property type="entry name" value="Winged helix-like DNA-binding domain superfamily/Winged helix DNA-binding domain"/>
    <property type="match status" value="1"/>
</dbReference>
<dbReference type="GO" id="GO:0005524">
    <property type="term" value="F:ATP binding"/>
    <property type="evidence" value="ECO:0007669"/>
    <property type="project" value="UniProtKB-KW"/>
</dbReference>
<dbReference type="InterPro" id="IPR000792">
    <property type="entry name" value="Tscrpt_reg_LuxR_C"/>
</dbReference>
<reference evidence="4" key="1">
    <citation type="journal article" date="2014" name="Int. J. Syst. Evol. Microbiol.">
        <title>Complete genome sequence of Corynebacterium casei LMG S-19264T (=DSM 44701T), isolated from a smear-ripened cheese.</title>
        <authorList>
            <consortium name="US DOE Joint Genome Institute (JGI-PGF)"/>
            <person name="Walter F."/>
            <person name="Albersmeier A."/>
            <person name="Kalinowski J."/>
            <person name="Ruckert C."/>
        </authorList>
    </citation>
    <scope>NUCLEOTIDE SEQUENCE</scope>
    <source>
        <strain evidence="4">VKM Ac-1069</strain>
    </source>
</reference>
<dbReference type="InterPro" id="IPR027417">
    <property type="entry name" value="P-loop_NTPase"/>
</dbReference>
<evidence type="ECO:0000313" key="4">
    <source>
        <dbReference type="EMBL" id="GLL11869.1"/>
    </source>
</evidence>
<dbReference type="AlphaFoldDB" id="A0A9W6L413"/>
<evidence type="ECO:0000259" key="3">
    <source>
        <dbReference type="PROSITE" id="PS50043"/>
    </source>
</evidence>
<keyword evidence="1" id="KW-0547">Nucleotide-binding</keyword>
<dbReference type="PANTHER" id="PTHR16305:SF35">
    <property type="entry name" value="TRANSCRIPTIONAL ACTIVATOR DOMAIN"/>
    <property type="match status" value="1"/>
</dbReference>
<keyword evidence="2" id="KW-0067">ATP-binding</keyword>
<dbReference type="RefSeq" id="WP_037045189.1">
    <property type="nucleotide sequence ID" value="NZ_BAAAUZ010000008.1"/>
</dbReference>
<dbReference type="PROSITE" id="PS00622">
    <property type="entry name" value="HTH_LUXR_1"/>
    <property type="match status" value="1"/>
</dbReference>
<protein>
    <recommendedName>
        <fullName evidence="3">HTH luxR-type domain-containing protein</fullName>
    </recommendedName>
</protein>
<dbReference type="SUPFAM" id="SSF52540">
    <property type="entry name" value="P-loop containing nucleoside triphosphate hydrolases"/>
    <property type="match status" value="1"/>
</dbReference>
<dbReference type="PANTHER" id="PTHR16305">
    <property type="entry name" value="TESTICULAR SOLUBLE ADENYLYL CYCLASE"/>
    <property type="match status" value="1"/>
</dbReference>
<evidence type="ECO:0000256" key="1">
    <source>
        <dbReference type="ARBA" id="ARBA00022741"/>
    </source>
</evidence>
<name>A0A9W6L413_9PSEU</name>
<evidence type="ECO:0000313" key="5">
    <source>
        <dbReference type="Proteomes" id="UP001143463"/>
    </source>
</evidence>
<dbReference type="InterPro" id="IPR036388">
    <property type="entry name" value="WH-like_DNA-bd_sf"/>
</dbReference>
<feature type="domain" description="HTH luxR-type" evidence="3">
    <location>
        <begin position="883"/>
        <end position="948"/>
    </location>
</feature>
<dbReference type="PROSITE" id="PS50043">
    <property type="entry name" value="HTH_LUXR_2"/>
    <property type="match status" value="1"/>
</dbReference>
<dbReference type="Pfam" id="PF00196">
    <property type="entry name" value="GerE"/>
    <property type="match status" value="1"/>
</dbReference>
<reference evidence="4" key="2">
    <citation type="submission" date="2023-01" db="EMBL/GenBank/DDBJ databases">
        <authorList>
            <person name="Sun Q."/>
            <person name="Evtushenko L."/>
        </authorList>
    </citation>
    <scope>NUCLEOTIDE SEQUENCE</scope>
    <source>
        <strain evidence="4">VKM Ac-1069</strain>
    </source>
</reference>
<dbReference type="GO" id="GO:0005737">
    <property type="term" value="C:cytoplasm"/>
    <property type="evidence" value="ECO:0007669"/>
    <property type="project" value="TreeGrafter"/>
</dbReference>
<organism evidence="4 5">
    <name type="scientific">Pseudonocardia halophobica</name>
    <dbReference type="NCBI Taxonomy" id="29401"/>
    <lineage>
        <taxon>Bacteria</taxon>
        <taxon>Bacillati</taxon>
        <taxon>Actinomycetota</taxon>
        <taxon>Actinomycetes</taxon>
        <taxon>Pseudonocardiales</taxon>
        <taxon>Pseudonocardiaceae</taxon>
        <taxon>Pseudonocardia</taxon>
    </lineage>
</organism>
<evidence type="ECO:0000256" key="2">
    <source>
        <dbReference type="ARBA" id="ARBA00022840"/>
    </source>
</evidence>
<keyword evidence="5" id="KW-1185">Reference proteome</keyword>
<proteinExistence type="predicted"/>
<dbReference type="Proteomes" id="UP001143463">
    <property type="component" value="Unassembled WGS sequence"/>
</dbReference>
<dbReference type="EMBL" id="BSFQ01000011">
    <property type="protein sequence ID" value="GLL11869.1"/>
    <property type="molecule type" value="Genomic_DNA"/>
</dbReference>
<dbReference type="SUPFAM" id="SSF46894">
    <property type="entry name" value="C-terminal effector domain of the bipartite response regulators"/>
    <property type="match status" value="1"/>
</dbReference>
<dbReference type="GO" id="GO:0003677">
    <property type="term" value="F:DNA binding"/>
    <property type="evidence" value="ECO:0007669"/>
    <property type="project" value="InterPro"/>
</dbReference>
<dbReference type="GO" id="GO:0004016">
    <property type="term" value="F:adenylate cyclase activity"/>
    <property type="evidence" value="ECO:0007669"/>
    <property type="project" value="TreeGrafter"/>
</dbReference>
<dbReference type="Gene3D" id="1.25.40.10">
    <property type="entry name" value="Tetratricopeptide repeat domain"/>
    <property type="match status" value="1"/>
</dbReference>
<sequence length="960" mass="102751">MSEPRSSTRASQSALLDREADIADLDRSLAATVDDDGEVLLIEGPPGIGKSRLLAELRRRARAREFTVVTARGGEVEQGVRFGIVRQLLEVPLASDRGARREELLAGAARLAEPVFAPVTPDQDDGATAHAILHGLYWLVANLAERAPLVLSVDDVHWADEPSVRFLVHLAHRLAGMPVLVALAARTGTERRRPELRPLLLEARSPVLRPRPLQAAAIEHLVAAALGHEAAAVLSVACEEATGGNPFLLTELLGEIRREGRAADEIEPDVIRRLGPDRIAAALLLRVGLLGESAPALARAVAVLGEQAHLPTCARLAGLTPRLTQELADELVSLAVLERGDPLRFVHPIVRAAIYDDIPTAQRSELHARAARLLADQQADPEQVAVHLLDTRPTGDPGVVSALREAARLALAGGAPDTAAVLLQRALDEPPEEREGPSIRFELGHAEHELGRLTARDHLLQAAIATDDPVVRARALIELAVDTQSDPARQRSQLELYERSAREVADLDRELALQLQAARLGALLFNPDHPTRFEDEADKYGDLPGQTPAECLLLSFAARRLLARGERLQLVGEVAERAAAHPAITTHRVNFWRLNITVCLIEAERFDTAEQILTRALGRAQTMGSPFGIAGVSWLRGLVRHARGDLRGAEVDGRAALDAATPNTRVRAASWSIPLVRALTDSGRTAEAGAVLAEHDLDGELPRILPMGLILLARARLHATTGDLQAARADLEELQRRSSVFRGLSPLITFEAPLALVSVRRALGDVRGAGALAEQTLRVASQAGSSRAVGAALRESGLVTGGPEGLDLLQRSVATLRSSPGLLWRAEALVDLGAALRRRGSRTDACDVLREGLDLAHRCGAVPLADRAVDELRAAGARPRRRVATGADALTASERRVAEQAAAGMTNKQIAQALFVTLRTVEMHLSNVYAKLAITSREDLSAAFGSRSANTSADPSGGAP</sequence>
<dbReference type="Pfam" id="PF13191">
    <property type="entry name" value="AAA_16"/>
    <property type="match status" value="1"/>
</dbReference>
<dbReference type="InterPro" id="IPR016032">
    <property type="entry name" value="Sig_transdc_resp-reg_C-effctor"/>
</dbReference>
<dbReference type="CDD" id="cd06170">
    <property type="entry name" value="LuxR_C_like"/>
    <property type="match status" value="1"/>
</dbReference>
<dbReference type="InterPro" id="IPR041664">
    <property type="entry name" value="AAA_16"/>
</dbReference>
<gene>
    <name evidence="4" type="ORF">GCM10017577_30100</name>
</gene>
<dbReference type="InterPro" id="IPR011990">
    <property type="entry name" value="TPR-like_helical_dom_sf"/>
</dbReference>
<dbReference type="PRINTS" id="PR00038">
    <property type="entry name" value="HTHLUXR"/>
</dbReference>